<feature type="compositionally biased region" description="Polar residues" evidence="1">
    <location>
        <begin position="19"/>
        <end position="48"/>
    </location>
</feature>
<name>Q0RY94_RHOJR</name>
<feature type="compositionally biased region" description="Basic residues" evidence="1">
    <location>
        <begin position="1"/>
        <end position="13"/>
    </location>
</feature>
<reference evidence="3" key="1">
    <citation type="journal article" date="2006" name="Proc. Natl. Acad. Sci. U.S.A.">
        <title>The complete genome of Rhodococcus sp. RHA1 provides insights into a catabolic powerhouse.</title>
        <authorList>
            <person name="McLeod M.P."/>
            <person name="Warren R.L."/>
            <person name="Hsiao W.W.L."/>
            <person name="Araki N."/>
            <person name="Myhre M."/>
            <person name="Fernandes C."/>
            <person name="Miyazawa D."/>
            <person name="Wong W."/>
            <person name="Lillquist A.L."/>
            <person name="Wang D."/>
            <person name="Dosanjh M."/>
            <person name="Hara H."/>
            <person name="Petrescu A."/>
            <person name="Morin R.D."/>
            <person name="Yang G."/>
            <person name="Stott J.M."/>
            <person name="Schein J.E."/>
            <person name="Shin H."/>
            <person name="Smailus D."/>
            <person name="Siddiqui A.S."/>
            <person name="Marra M.A."/>
            <person name="Jones S.J.M."/>
            <person name="Holt R."/>
            <person name="Brinkman F.S.L."/>
            <person name="Miyauchi K."/>
            <person name="Fukuda M."/>
            <person name="Davies J.E."/>
            <person name="Mohn W.W."/>
            <person name="Eltis L.D."/>
        </authorList>
    </citation>
    <scope>NUCLEOTIDE SEQUENCE [LARGE SCALE GENOMIC DNA]</scope>
    <source>
        <strain evidence="3">RHA1</strain>
    </source>
</reference>
<dbReference type="Proteomes" id="UP000008710">
    <property type="component" value="Plasmid pRHL1"/>
</dbReference>
<keyword evidence="2" id="KW-0614">Plasmid</keyword>
<proteinExistence type="predicted"/>
<geneLocation type="plasmid" evidence="2 3">
    <name>pRHL1</name>
</geneLocation>
<evidence type="ECO:0000256" key="1">
    <source>
        <dbReference type="SAM" id="MobiDB-lite"/>
    </source>
</evidence>
<dbReference type="KEGG" id="rha:RHA1_ro08698"/>
<gene>
    <name evidence="2" type="ordered locus">RHA1_ro08698</name>
</gene>
<protein>
    <submittedName>
        <fullName evidence="2">Uncharacterized protein</fullName>
    </submittedName>
</protein>
<feature type="region of interest" description="Disordered" evidence="1">
    <location>
        <begin position="1"/>
        <end position="70"/>
    </location>
</feature>
<dbReference type="HOGENOM" id="CLU_1214052_0_0_11"/>
<evidence type="ECO:0000313" key="3">
    <source>
        <dbReference type="Proteomes" id="UP000008710"/>
    </source>
</evidence>
<organism evidence="2 3">
    <name type="scientific">Rhodococcus jostii (strain RHA1)</name>
    <dbReference type="NCBI Taxonomy" id="101510"/>
    <lineage>
        <taxon>Bacteria</taxon>
        <taxon>Bacillati</taxon>
        <taxon>Actinomycetota</taxon>
        <taxon>Actinomycetes</taxon>
        <taxon>Mycobacteriales</taxon>
        <taxon>Nocardiaceae</taxon>
        <taxon>Rhodococcus</taxon>
    </lineage>
</organism>
<dbReference type="EMBL" id="CP000432">
    <property type="protein sequence ID" value="ABG99742.1"/>
    <property type="molecule type" value="Genomic_DNA"/>
</dbReference>
<accession>Q0RY94</accession>
<sequence length="228" mass="25881">MHTRRRRQLRRSRSGPLRTSPTVVATSPSPCASSCTDVQLEARNTAQRGQPPPCPRHRIATDGTPRKQQRLSVFARRARSRQRALVPRNRENALRNHHLTTRNPRKAEPINCALRLGRGRKQDATATGWRTPQDTHFARTAGRNRYARAFDPTAPAHVHQAQRRDYQRSVAATRERHLAATRNILNPHMRNAPPTNGLECKLSHWVRNATATQRHAPRCPCTLARSAI</sequence>
<dbReference type="AlphaFoldDB" id="Q0RY94"/>
<evidence type="ECO:0000313" key="2">
    <source>
        <dbReference type="EMBL" id="ABG99742.1"/>
    </source>
</evidence>